<name>A0ABS4RC04_9BACI</name>
<dbReference type="RefSeq" id="WP_066393103.1">
    <property type="nucleotide sequence ID" value="NZ_JAGIKZ010000002.1"/>
</dbReference>
<comment type="caution">
    <text evidence="1">The sequence shown here is derived from an EMBL/GenBank/DDBJ whole genome shotgun (WGS) entry which is preliminary data.</text>
</comment>
<accession>A0ABS4RC04</accession>
<keyword evidence="2" id="KW-1185">Reference proteome</keyword>
<reference evidence="1 2" key="1">
    <citation type="submission" date="2021-03" db="EMBL/GenBank/DDBJ databases">
        <title>Genomic Encyclopedia of Type Strains, Phase IV (KMG-IV): sequencing the most valuable type-strain genomes for metagenomic binning, comparative biology and taxonomic classification.</title>
        <authorList>
            <person name="Goeker M."/>
        </authorList>
    </citation>
    <scope>NUCLEOTIDE SEQUENCE [LARGE SCALE GENOMIC DNA]</scope>
    <source>
        <strain evidence="1 2">DSM 26675</strain>
    </source>
</reference>
<proteinExistence type="predicted"/>
<evidence type="ECO:0000313" key="2">
    <source>
        <dbReference type="Proteomes" id="UP001519293"/>
    </source>
</evidence>
<dbReference type="EMBL" id="JAGIKZ010000002">
    <property type="protein sequence ID" value="MBP2239921.1"/>
    <property type="molecule type" value="Genomic_DNA"/>
</dbReference>
<protein>
    <submittedName>
        <fullName evidence="1">Uncharacterized protein</fullName>
    </submittedName>
</protein>
<dbReference type="Proteomes" id="UP001519293">
    <property type="component" value="Unassembled WGS sequence"/>
</dbReference>
<organism evidence="1 2">
    <name type="scientific">Cytobacillus eiseniae</name>
    <dbReference type="NCBI Taxonomy" id="762947"/>
    <lineage>
        <taxon>Bacteria</taxon>
        <taxon>Bacillati</taxon>
        <taxon>Bacillota</taxon>
        <taxon>Bacilli</taxon>
        <taxon>Bacillales</taxon>
        <taxon>Bacillaceae</taxon>
        <taxon>Cytobacillus</taxon>
    </lineage>
</organism>
<gene>
    <name evidence="1" type="ORF">J2Z40_000474</name>
</gene>
<sequence>MNMPNYRDFYQKALIPICTNDLLRLHEMNHVLDLPASHWLIALEGQQKDSNIDYYIWKVTVYPSNEKGNFNWNTACYISTIYECIHEAYKHASNLELAGKSDQLLEIAAYKAISS</sequence>
<evidence type="ECO:0000313" key="1">
    <source>
        <dbReference type="EMBL" id="MBP2239921.1"/>
    </source>
</evidence>